<organism evidence="15 16">
    <name type="scientific">Cynoglossus semilaevis</name>
    <name type="common">Tongue sole</name>
    <dbReference type="NCBI Taxonomy" id="244447"/>
    <lineage>
        <taxon>Eukaryota</taxon>
        <taxon>Metazoa</taxon>
        <taxon>Chordata</taxon>
        <taxon>Craniata</taxon>
        <taxon>Vertebrata</taxon>
        <taxon>Euteleostomi</taxon>
        <taxon>Actinopterygii</taxon>
        <taxon>Neopterygii</taxon>
        <taxon>Teleostei</taxon>
        <taxon>Neoteleostei</taxon>
        <taxon>Acanthomorphata</taxon>
        <taxon>Carangaria</taxon>
        <taxon>Pleuronectiformes</taxon>
        <taxon>Pleuronectoidei</taxon>
        <taxon>Cynoglossidae</taxon>
        <taxon>Cynoglossinae</taxon>
        <taxon>Cynoglossus</taxon>
    </lineage>
</organism>
<comment type="subcellular location">
    <subcellularLocation>
        <location evidence="1">Nucleus</location>
    </subcellularLocation>
</comment>
<dbReference type="PANTHER" id="PTHR23235">
    <property type="entry name" value="KRUEPPEL-LIKE TRANSCRIPTION FACTOR"/>
    <property type="match status" value="1"/>
</dbReference>
<evidence type="ECO:0000313" key="16">
    <source>
        <dbReference type="Proteomes" id="UP000265120"/>
    </source>
</evidence>
<reference evidence="15 16" key="1">
    <citation type="journal article" date="2014" name="Nat. Genet.">
        <title>Whole-genome sequence of a flatfish provides insights into ZW sex chromosome evolution and adaptation to a benthic lifestyle.</title>
        <authorList>
            <person name="Chen S."/>
            <person name="Zhang G."/>
            <person name="Shao C."/>
            <person name="Huang Q."/>
            <person name="Liu G."/>
            <person name="Zhang P."/>
            <person name="Song W."/>
            <person name="An N."/>
            <person name="Chalopin D."/>
            <person name="Volff J.N."/>
            <person name="Hong Y."/>
            <person name="Li Q."/>
            <person name="Sha Z."/>
            <person name="Zhou H."/>
            <person name="Xie M."/>
            <person name="Yu Q."/>
            <person name="Liu Y."/>
            <person name="Xiang H."/>
            <person name="Wang N."/>
            <person name="Wu K."/>
            <person name="Yang C."/>
            <person name="Zhou Q."/>
            <person name="Liao X."/>
            <person name="Yang L."/>
            <person name="Hu Q."/>
            <person name="Zhang J."/>
            <person name="Meng L."/>
            <person name="Jin L."/>
            <person name="Tian Y."/>
            <person name="Lian J."/>
            <person name="Yang J."/>
            <person name="Miao G."/>
            <person name="Liu S."/>
            <person name="Liang Z."/>
            <person name="Yan F."/>
            <person name="Li Y."/>
            <person name="Sun B."/>
            <person name="Zhang H."/>
            <person name="Zhang J."/>
            <person name="Zhu Y."/>
            <person name="Du M."/>
            <person name="Zhao Y."/>
            <person name="Schartl M."/>
            <person name="Tang Q."/>
            <person name="Wang J."/>
        </authorList>
    </citation>
    <scope>NUCLEOTIDE SEQUENCE</scope>
</reference>
<keyword evidence="2" id="KW-0479">Metal-binding</keyword>
<evidence type="ECO:0000256" key="3">
    <source>
        <dbReference type="ARBA" id="ARBA00022737"/>
    </source>
</evidence>
<dbReference type="Gene3D" id="3.30.160.60">
    <property type="entry name" value="Classic Zinc Finger"/>
    <property type="match status" value="3"/>
</dbReference>
<feature type="compositionally biased region" description="Low complexity" evidence="13">
    <location>
        <begin position="27"/>
        <end position="43"/>
    </location>
</feature>
<dbReference type="OMA" id="TCTQVES"/>
<dbReference type="FunFam" id="3.30.160.60:FF:000061">
    <property type="entry name" value="Transcription factor Sp3"/>
    <property type="match status" value="1"/>
</dbReference>
<dbReference type="AlphaFoldDB" id="A0A3P8V3B5"/>
<evidence type="ECO:0000256" key="7">
    <source>
        <dbReference type="ARBA" id="ARBA00023125"/>
    </source>
</evidence>
<evidence type="ECO:0000256" key="1">
    <source>
        <dbReference type="ARBA" id="ARBA00004123"/>
    </source>
</evidence>
<evidence type="ECO:0000256" key="6">
    <source>
        <dbReference type="ARBA" id="ARBA00023015"/>
    </source>
</evidence>
<evidence type="ECO:0000256" key="2">
    <source>
        <dbReference type="ARBA" id="ARBA00022723"/>
    </source>
</evidence>
<dbReference type="STRING" id="244447.ENSCSEP00000008604"/>
<keyword evidence="16" id="KW-1185">Reference proteome</keyword>
<dbReference type="GO" id="GO:0000978">
    <property type="term" value="F:RNA polymerase II cis-regulatory region sequence-specific DNA binding"/>
    <property type="evidence" value="ECO:0007669"/>
    <property type="project" value="TreeGrafter"/>
</dbReference>
<comment type="similarity">
    <text evidence="11">Belongs to the Sp1 C2H2-type zinc-finger protein family.</text>
</comment>
<dbReference type="GeneTree" id="ENSGT00940000155099"/>
<evidence type="ECO:0000256" key="11">
    <source>
        <dbReference type="ARBA" id="ARBA00038409"/>
    </source>
</evidence>
<keyword evidence="6" id="KW-0805">Transcription regulation</keyword>
<dbReference type="Pfam" id="PF00096">
    <property type="entry name" value="zf-C2H2"/>
    <property type="match status" value="3"/>
</dbReference>
<dbReference type="GO" id="GO:0008270">
    <property type="term" value="F:zinc ion binding"/>
    <property type="evidence" value="ECO:0007669"/>
    <property type="project" value="UniProtKB-KW"/>
</dbReference>
<feature type="domain" description="C2H2-type" evidence="14">
    <location>
        <begin position="524"/>
        <end position="553"/>
    </location>
</feature>
<dbReference type="InParanoid" id="A0A3P8V3B5"/>
<dbReference type="FunFam" id="3.30.160.60:FF:000026">
    <property type="entry name" value="Transcription factor Sp3"/>
    <property type="match status" value="1"/>
</dbReference>
<keyword evidence="7" id="KW-0238">DNA-binding</keyword>
<dbReference type="FunCoup" id="A0A3P8V3B5">
    <property type="interactions" value="1054"/>
</dbReference>
<dbReference type="FunFam" id="3.30.160.60:FF:000014">
    <property type="entry name" value="Transcription factor Sp3"/>
    <property type="match status" value="1"/>
</dbReference>
<dbReference type="OrthoDB" id="6365676at2759"/>
<keyword evidence="4 12" id="KW-0863">Zinc-finger</keyword>
<feature type="region of interest" description="Disordered" evidence="13">
    <location>
        <begin position="1"/>
        <end position="57"/>
    </location>
</feature>
<dbReference type="InterPro" id="IPR013087">
    <property type="entry name" value="Znf_C2H2_type"/>
</dbReference>
<evidence type="ECO:0000256" key="13">
    <source>
        <dbReference type="SAM" id="MobiDB-lite"/>
    </source>
</evidence>
<keyword evidence="3" id="KW-0677">Repeat</keyword>
<dbReference type="Ensembl" id="ENSCSET00000008694.1">
    <property type="protein sequence ID" value="ENSCSEP00000008604.1"/>
    <property type="gene ID" value="ENSCSEG00000005494.1"/>
</dbReference>
<keyword evidence="8" id="KW-0010">Activator</keyword>
<evidence type="ECO:0000256" key="12">
    <source>
        <dbReference type="PROSITE-ProRule" id="PRU00042"/>
    </source>
</evidence>
<dbReference type="GO" id="GO:0000981">
    <property type="term" value="F:DNA-binding transcription factor activity, RNA polymerase II-specific"/>
    <property type="evidence" value="ECO:0007669"/>
    <property type="project" value="TreeGrafter"/>
</dbReference>
<keyword evidence="10" id="KW-0539">Nucleus</keyword>
<dbReference type="SUPFAM" id="SSF57667">
    <property type="entry name" value="beta-beta-alpha zinc fingers"/>
    <property type="match status" value="2"/>
</dbReference>
<protein>
    <submittedName>
        <fullName evidence="15">Sp3a transcription factor</fullName>
    </submittedName>
</protein>
<accession>A0A3P8V3B5</accession>
<evidence type="ECO:0000313" key="15">
    <source>
        <dbReference type="Ensembl" id="ENSCSEP00000008604.1"/>
    </source>
</evidence>
<evidence type="ECO:0000256" key="4">
    <source>
        <dbReference type="ARBA" id="ARBA00022771"/>
    </source>
</evidence>
<feature type="domain" description="C2H2-type" evidence="14">
    <location>
        <begin position="584"/>
        <end position="611"/>
    </location>
</feature>
<evidence type="ECO:0000256" key="9">
    <source>
        <dbReference type="ARBA" id="ARBA00023163"/>
    </source>
</evidence>
<keyword evidence="9" id="KW-0804">Transcription</keyword>
<evidence type="ECO:0000256" key="8">
    <source>
        <dbReference type="ARBA" id="ARBA00023159"/>
    </source>
</evidence>
<name>A0A3P8V3B5_CYNSE</name>
<evidence type="ECO:0000256" key="10">
    <source>
        <dbReference type="ARBA" id="ARBA00023242"/>
    </source>
</evidence>
<dbReference type="GO" id="GO:0005634">
    <property type="term" value="C:nucleus"/>
    <property type="evidence" value="ECO:0007669"/>
    <property type="project" value="UniProtKB-SubCell"/>
</dbReference>
<proteinExistence type="inferred from homology"/>
<dbReference type="GO" id="GO:0035118">
    <property type="term" value="P:embryonic pectoral fin morphogenesis"/>
    <property type="evidence" value="ECO:0007669"/>
    <property type="project" value="UniProtKB-ARBA"/>
</dbReference>
<dbReference type="GO" id="GO:0045743">
    <property type="term" value="P:positive regulation of fibroblast growth factor receptor signaling pathway"/>
    <property type="evidence" value="ECO:0007669"/>
    <property type="project" value="UniProtKB-ARBA"/>
</dbReference>
<dbReference type="InterPro" id="IPR036236">
    <property type="entry name" value="Znf_C2H2_sf"/>
</dbReference>
<evidence type="ECO:0000259" key="14">
    <source>
        <dbReference type="PROSITE" id="PS50157"/>
    </source>
</evidence>
<dbReference type="Proteomes" id="UP000265120">
    <property type="component" value="Chromosome 16"/>
</dbReference>
<dbReference type="PROSITE" id="PS50157">
    <property type="entry name" value="ZINC_FINGER_C2H2_2"/>
    <property type="match status" value="3"/>
</dbReference>
<feature type="domain" description="C2H2-type" evidence="14">
    <location>
        <begin position="554"/>
        <end position="583"/>
    </location>
</feature>
<evidence type="ECO:0000256" key="5">
    <source>
        <dbReference type="ARBA" id="ARBA00022833"/>
    </source>
</evidence>
<dbReference type="PROSITE" id="PS00028">
    <property type="entry name" value="ZINC_FINGER_C2H2_1"/>
    <property type="match status" value="3"/>
</dbReference>
<dbReference type="SMART" id="SM00355">
    <property type="entry name" value="ZnF_C2H2"/>
    <property type="match status" value="3"/>
</dbReference>
<dbReference type="PANTHER" id="PTHR23235:SF3">
    <property type="entry name" value="TRANSCRIPTION FACTOR SP3"/>
    <property type="match status" value="1"/>
</dbReference>
<keyword evidence="5" id="KW-0862">Zinc</keyword>
<reference evidence="15" key="3">
    <citation type="submission" date="2025-09" db="UniProtKB">
        <authorList>
            <consortium name="Ensembl"/>
        </authorList>
    </citation>
    <scope>IDENTIFICATION</scope>
</reference>
<sequence>MTAPDQPLKPGDMAASEGDNSQSDFLQQQEESGGSQASDSSSQLTGTDKWEVLTPTTTKDDSGLIQIQSQPILTSNGQYVLPIQNLQTQPIFVTPGTATSNANTVPNIQYQVIPQIQTADGQLSFSSTGLEGATLAQDATGQIQILSDGGQSINVTSSENILNNNQSLITQTGNVQHIQGVSLGSSTFNNQGQVVANVPVGLPGNITFVPINSLDLESLGLSGAQTIATGVTADGQLIMAGSSLDGSENQVKTDVHLSQTMPDTESNADANIYVPTSSSDLHVSANQSGLLTQVSSLSSGGSEQINSSSVLQEGFVQQNQEQSIQVSSAQPILQLQPVPVQTTNGQMMQAVATGGQSLQNVQLINPGTFIIQAQTVTSSGQIQWQTFQVQGVQNLQNLQLPTQPPQQITLAPVQTLSLGSNISTGQIPNLQTVTVNSVSQQEGDTDVPGGGDIHIKEEPDSGDWQLSSDSTLNTSDLSHLRVRLVDEEDQQGQEGKRLRRVACTCPNCKESGGRGSSMGKKKQHICHIAGCGKVYGKTSHLRAHLRWHSGERPFVCSWMFCGKRFTRSDELQRHRRTHTGEKKFVCPECSKRFMRSDHLAKHIKTHQNKKGVNSGSSVVVPVESAGSSDSIITTAGGTTLILTNIQQGSSAAQDILANAEIPLQLTSWAQNHFLLKLRMNFVQRKNFCQCPGELSLCVPLSLPCTLFIFFLLTISSDILQVKKQSEFCILNPLKHERIDMICIFLAY</sequence>
<reference evidence="15" key="2">
    <citation type="submission" date="2025-08" db="UniProtKB">
        <authorList>
            <consortium name="Ensembl"/>
        </authorList>
    </citation>
    <scope>IDENTIFICATION</scope>
</reference>